<keyword evidence="1" id="KW-0732">Signal</keyword>
<dbReference type="Proteomes" id="UP000474175">
    <property type="component" value="Unassembled WGS sequence"/>
</dbReference>
<protein>
    <submittedName>
        <fullName evidence="2">Uncharacterized protein</fullName>
    </submittedName>
</protein>
<evidence type="ECO:0000256" key="1">
    <source>
        <dbReference type="SAM" id="SignalP"/>
    </source>
</evidence>
<dbReference type="AlphaFoldDB" id="A0A6L9L0A7"/>
<dbReference type="RefSeq" id="WP_163942843.1">
    <property type="nucleotide sequence ID" value="NZ_JAAFZH010000001.1"/>
</dbReference>
<keyword evidence="3" id="KW-1185">Reference proteome</keyword>
<sequence>MKRYLYLLCLVVSFAGLVSCSKNDPAPPPAAVGRWELNRGLASGFPASLSINGAALDLYYLNSEGSTIDIFSDNTFNENYRNVAVSDGTGTWEFTNNTLTLKYDSGASDSYTYSKNKNIEELAQVTPIPYTFPVSSTSSVTGNIQWIYRK</sequence>
<evidence type="ECO:0000313" key="2">
    <source>
        <dbReference type="EMBL" id="NDU93945.1"/>
    </source>
</evidence>
<organism evidence="2 3">
    <name type="scientific">Spirosoma terrae</name>
    <dbReference type="NCBI Taxonomy" id="1968276"/>
    <lineage>
        <taxon>Bacteria</taxon>
        <taxon>Pseudomonadati</taxon>
        <taxon>Bacteroidota</taxon>
        <taxon>Cytophagia</taxon>
        <taxon>Cytophagales</taxon>
        <taxon>Cytophagaceae</taxon>
        <taxon>Spirosoma</taxon>
    </lineage>
</organism>
<gene>
    <name evidence="2" type="ORF">GK108_03595</name>
</gene>
<feature type="signal peptide" evidence="1">
    <location>
        <begin position="1"/>
        <end position="20"/>
    </location>
</feature>
<proteinExistence type="predicted"/>
<evidence type="ECO:0000313" key="3">
    <source>
        <dbReference type="Proteomes" id="UP000474175"/>
    </source>
</evidence>
<comment type="caution">
    <text evidence="2">The sequence shown here is derived from an EMBL/GenBank/DDBJ whole genome shotgun (WGS) entry which is preliminary data.</text>
</comment>
<feature type="chain" id="PRO_5026882466" evidence="1">
    <location>
        <begin position="21"/>
        <end position="150"/>
    </location>
</feature>
<dbReference type="EMBL" id="JAAFZH010000001">
    <property type="protein sequence ID" value="NDU93945.1"/>
    <property type="molecule type" value="Genomic_DNA"/>
</dbReference>
<name>A0A6L9L0A7_9BACT</name>
<accession>A0A6L9L0A7</accession>
<reference evidence="2 3" key="1">
    <citation type="submission" date="2020-02" db="EMBL/GenBank/DDBJ databases">
        <title>Draft genome sequence of two Spirosoma agri KCTC 52727 and Spirosoma terrae KCTC 52035.</title>
        <authorList>
            <person name="Rojas J."/>
            <person name="Ambika Manirajan B."/>
            <person name="Suarez C."/>
            <person name="Ratering S."/>
            <person name="Schnell S."/>
        </authorList>
    </citation>
    <scope>NUCLEOTIDE SEQUENCE [LARGE SCALE GENOMIC DNA]</scope>
    <source>
        <strain evidence="2 3">KCTC 52035</strain>
    </source>
</reference>
<dbReference type="PROSITE" id="PS51257">
    <property type="entry name" value="PROKAR_LIPOPROTEIN"/>
    <property type="match status" value="1"/>
</dbReference>